<keyword evidence="5" id="KW-1185">Reference proteome</keyword>
<evidence type="ECO:0000313" key="4">
    <source>
        <dbReference type="EMBL" id="ATS92539.1"/>
    </source>
</evidence>
<dbReference type="GO" id="GO:0044423">
    <property type="term" value="C:virion component"/>
    <property type="evidence" value="ECO:0007669"/>
    <property type="project" value="UniProtKB-KW"/>
</dbReference>
<comment type="subcellular location">
    <subcellularLocation>
        <location evidence="1">Virion</location>
    </subcellularLocation>
</comment>
<dbReference type="SUPFAM" id="SSF51126">
    <property type="entry name" value="Pectin lyase-like"/>
    <property type="match status" value="1"/>
</dbReference>
<evidence type="ECO:0000313" key="5">
    <source>
        <dbReference type="Proteomes" id="UP000240794"/>
    </source>
</evidence>
<dbReference type="Gene3D" id="2.160.20.10">
    <property type="entry name" value="Single-stranded right-handed beta-helix, Pectin lyase-like"/>
    <property type="match status" value="1"/>
</dbReference>
<evidence type="ECO:0000256" key="1">
    <source>
        <dbReference type="ARBA" id="ARBA00004328"/>
    </source>
</evidence>
<dbReference type="Proteomes" id="UP000240794">
    <property type="component" value="Segment"/>
</dbReference>
<accession>A0A2D2W3A0</accession>
<dbReference type="InterPro" id="IPR011050">
    <property type="entry name" value="Pectin_lyase_fold/virulence"/>
</dbReference>
<reference evidence="4 5" key="1">
    <citation type="submission" date="2017-10" db="EMBL/GenBank/DDBJ databases">
        <title>St11Ph5, a novel member of G7CVirus Podoviridae family.</title>
        <authorList>
            <person name="Kulikov E.E."/>
            <person name="Golomidova A.K."/>
            <person name="Letarov A.V."/>
            <person name="Babenko V.V."/>
            <person name="Kostryukova E.S."/>
        </authorList>
    </citation>
    <scope>NUCLEOTIDE SEQUENCE [LARGE SCALE GENOMIC DNA]</scope>
</reference>
<sequence>MNEMFSQGGKGSTGILTNIQAIARACNVAEGKVILSTNTNTLLDDKTILFDRNAKKIWTLPTLPSGATIANVNGDQLTYNPGGITVSLLPAPNDIAVRVNEAITAVYDELASNTGSSKVGHITGRVGEVARTVQAALGDWVSLKDFGAVGDGITDDTAAIQAMVAWVNSRAKYSAPISVIFPAGHYKYTTGINFTRPVAVYGFQSATLDYSGTGAAMYLGDPTPEDAPTADNFYQSEYTIEGLRFTGGVQAGFGIFIKSFVFTPRIRYCIFMDYGNSATYDIYSQYENWDGIIECCEKHTYFSTVATGSFIALLGKKTDGSAYDGGNSRFTIRDCSMGAYDNQDLGYFAYINSTMCRVIGGNAHHCTGGILLGPNAHGAIIDGYYTEVSTAVRPWMVSVLSDKTNPANYLFPQSVRIRNCYINMHSEKIGNNGRIIGMMDGNVKLRDWVVEDIAVSTFANGQVLIDMNNLDEQVNNTFARINPVFIPYNSGAGAKFTVVNNPPLSPNAWTSSDVIEGTWTPSVGGNATYNIQKGKYRKEGRKVTVEFDIHINTIGTGNQSAILGLPFACGDTTGTGSVGYYAELALPVYGLYIRAEALNSNIMISASTASAVGISGSVAALGNNSRIIGTLVYFV</sequence>
<dbReference type="InterPro" id="IPR012334">
    <property type="entry name" value="Pectin_lyas_fold"/>
</dbReference>
<keyword evidence="2" id="KW-0946">Virion</keyword>
<dbReference type="InterPro" id="IPR024535">
    <property type="entry name" value="RHGA/B-epi-like_pectate_lyase"/>
</dbReference>
<gene>
    <name evidence="4" type="ORF">St11Ph5_00078</name>
</gene>
<protein>
    <submittedName>
        <fullName evidence="4">Tail fiber protein</fullName>
    </submittedName>
</protein>
<evidence type="ECO:0000259" key="3">
    <source>
        <dbReference type="Pfam" id="PF12708"/>
    </source>
</evidence>
<dbReference type="Gene3D" id="3.30.2020.50">
    <property type="match status" value="1"/>
</dbReference>
<proteinExistence type="predicted"/>
<evidence type="ECO:0000256" key="2">
    <source>
        <dbReference type="ARBA" id="ARBA00022844"/>
    </source>
</evidence>
<dbReference type="GO" id="GO:0051701">
    <property type="term" value="P:biological process involved in interaction with host"/>
    <property type="evidence" value="ECO:0007669"/>
    <property type="project" value="UniProtKB-ARBA"/>
</dbReference>
<name>A0A2D2W3A0_9CAUD</name>
<organism evidence="4 5">
    <name type="scientific">Escherichia phage St11Ph5</name>
    <dbReference type="NCBI Taxonomy" id="2047765"/>
    <lineage>
        <taxon>Viruses</taxon>
        <taxon>Duplodnaviria</taxon>
        <taxon>Heunggongvirae</taxon>
        <taxon>Uroviricota</taxon>
        <taxon>Caudoviricetes</taxon>
        <taxon>Schitoviridae</taxon>
        <taxon>Enquatrovirinae</taxon>
        <taxon>Gamaleyavirus</taxon>
        <taxon>Gamaleyavirus St11ph5</taxon>
    </lineage>
</organism>
<dbReference type="EMBL" id="MG208881">
    <property type="protein sequence ID" value="ATS92539.1"/>
    <property type="molecule type" value="Genomic_DNA"/>
</dbReference>
<feature type="domain" description="Rhamnogalacturonase A/B/Epimerase-like pectate lyase" evidence="3">
    <location>
        <begin position="140"/>
        <end position="222"/>
    </location>
</feature>
<dbReference type="GO" id="GO:0019058">
    <property type="term" value="P:viral life cycle"/>
    <property type="evidence" value="ECO:0007669"/>
    <property type="project" value="UniProtKB-ARBA"/>
</dbReference>
<dbReference type="Pfam" id="PF12708">
    <property type="entry name" value="Pect-lyase_RHGA_epim"/>
    <property type="match status" value="1"/>
</dbReference>